<evidence type="ECO:0000313" key="2">
    <source>
        <dbReference type="Proteomes" id="UP000026960"/>
    </source>
</evidence>
<dbReference type="EnsemblPlants" id="OBART08G03160.1">
    <property type="protein sequence ID" value="OBART08G03160.1"/>
    <property type="gene ID" value="OBART08G03160"/>
</dbReference>
<dbReference type="HOGENOM" id="CLU_3423545_0_0_1"/>
<organism evidence="1">
    <name type="scientific">Oryza barthii</name>
    <dbReference type="NCBI Taxonomy" id="65489"/>
    <lineage>
        <taxon>Eukaryota</taxon>
        <taxon>Viridiplantae</taxon>
        <taxon>Streptophyta</taxon>
        <taxon>Embryophyta</taxon>
        <taxon>Tracheophyta</taxon>
        <taxon>Spermatophyta</taxon>
        <taxon>Magnoliopsida</taxon>
        <taxon>Liliopsida</taxon>
        <taxon>Poales</taxon>
        <taxon>Poaceae</taxon>
        <taxon>BOP clade</taxon>
        <taxon>Oryzoideae</taxon>
        <taxon>Oryzeae</taxon>
        <taxon>Oryzinae</taxon>
        <taxon>Oryza</taxon>
    </lineage>
</organism>
<accession>A0A0D3GWF4</accession>
<dbReference type="AlphaFoldDB" id="A0A0D3GWF4"/>
<sequence length="23" mass="2503">MDCGLPIAYVVPDHIDAFADQVI</sequence>
<reference evidence="1" key="2">
    <citation type="submission" date="2015-03" db="UniProtKB">
        <authorList>
            <consortium name="EnsemblPlants"/>
        </authorList>
    </citation>
    <scope>IDENTIFICATION</scope>
</reference>
<proteinExistence type="predicted"/>
<dbReference type="Proteomes" id="UP000026960">
    <property type="component" value="Chromosome 8"/>
</dbReference>
<dbReference type="Gramene" id="OBART08G03160.1">
    <property type="protein sequence ID" value="OBART08G03160.1"/>
    <property type="gene ID" value="OBART08G03160"/>
</dbReference>
<evidence type="ECO:0000313" key="1">
    <source>
        <dbReference type="EnsemblPlants" id="OBART08G03160.1"/>
    </source>
</evidence>
<name>A0A0D3GWF4_9ORYZ</name>
<reference evidence="1" key="1">
    <citation type="journal article" date="2009" name="Rice">
        <title>De Novo Next Generation Sequencing of Plant Genomes.</title>
        <authorList>
            <person name="Rounsley S."/>
            <person name="Marri P.R."/>
            <person name="Yu Y."/>
            <person name="He R."/>
            <person name="Sisneros N."/>
            <person name="Goicoechea J.L."/>
            <person name="Lee S.J."/>
            <person name="Angelova A."/>
            <person name="Kudrna D."/>
            <person name="Luo M."/>
            <person name="Affourtit J."/>
            <person name="Desany B."/>
            <person name="Knight J."/>
            <person name="Niazi F."/>
            <person name="Egholm M."/>
            <person name="Wing R.A."/>
        </authorList>
    </citation>
    <scope>NUCLEOTIDE SEQUENCE [LARGE SCALE GENOMIC DNA]</scope>
    <source>
        <strain evidence="1">cv. IRGC 105608</strain>
    </source>
</reference>
<keyword evidence="2" id="KW-1185">Reference proteome</keyword>
<dbReference type="PaxDb" id="65489-OBART08G03160.1"/>
<protein>
    <submittedName>
        <fullName evidence="1">Uncharacterized protein</fullName>
    </submittedName>
</protein>